<dbReference type="Gene3D" id="3.30.428.10">
    <property type="entry name" value="HIT-like"/>
    <property type="match status" value="1"/>
</dbReference>
<proteinExistence type="predicted"/>
<organism evidence="3 4">
    <name type="scientific">Alkaliphilus hydrothermalis</name>
    <dbReference type="NCBI Taxonomy" id="1482730"/>
    <lineage>
        <taxon>Bacteria</taxon>
        <taxon>Bacillati</taxon>
        <taxon>Bacillota</taxon>
        <taxon>Clostridia</taxon>
        <taxon>Peptostreptococcales</taxon>
        <taxon>Natronincolaceae</taxon>
        <taxon>Alkaliphilus</taxon>
    </lineage>
</organism>
<dbReference type="InterPro" id="IPR001310">
    <property type="entry name" value="Histidine_triad_HIT"/>
</dbReference>
<dbReference type="Pfam" id="PF01230">
    <property type="entry name" value="HIT"/>
    <property type="match status" value="1"/>
</dbReference>
<comment type="caution">
    <text evidence="3">The sequence shown here is derived from an EMBL/GenBank/DDBJ whole genome shotgun (WGS) entry which is preliminary data.</text>
</comment>
<evidence type="ECO:0000313" key="4">
    <source>
        <dbReference type="Proteomes" id="UP001314796"/>
    </source>
</evidence>
<evidence type="ECO:0000259" key="2">
    <source>
        <dbReference type="PROSITE" id="PS51084"/>
    </source>
</evidence>
<feature type="domain" description="HIT" evidence="2">
    <location>
        <begin position="5"/>
        <end position="115"/>
    </location>
</feature>
<dbReference type="InterPro" id="IPR019808">
    <property type="entry name" value="Histidine_triad_CS"/>
</dbReference>
<gene>
    <name evidence="3" type="ORF">JOC73_001168</name>
</gene>
<dbReference type="SUPFAM" id="SSF54197">
    <property type="entry name" value="HIT-like"/>
    <property type="match status" value="1"/>
</dbReference>
<feature type="short sequence motif" description="Histidine triad motif" evidence="1">
    <location>
        <begin position="99"/>
        <end position="103"/>
    </location>
</feature>
<protein>
    <submittedName>
        <fullName evidence="3">Histidine triad (HIT) family protein</fullName>
    </submittedName>
</protein>
<keyword evidence="4" id="KW-1185">Reference proteome</keyword>
<dbReference type="CDD" id="cd01276">
    <property type="entry name" value="PKCI_related"/>
    <property type="match status" value="1"/>
</dbReference>
<dbReference type="PRINTS" id="PR00332">
    <property type="entry name" value="HISTRIAD"/>
</dbReference>
<dbReference type="RefSeq" id="WP_204401070.1">
    <property type="nucleotide sequence ID" value="NZ_JAFBEE010000005.1"/>
</dbReference>
<dbReference type="PANTHER" id="PTHR23089">
    <property type="entry name" value="HISTIDINE TRIAD HIT PROTEIN"/>
    <property type="match status" value="1"/>
</dbReference>
<name>A0ABS2NNY1_9FIRM</name>
<accession>A0ABS2NNY1</accession>
<dbReference type="EMBL" id="JAFBEE010000005">
    <property type="protein sequence ID" value="MBM7614656.1"/>
    <property type="molecule type" value="Genomic_DNA"/>
</dbReference>
<sequence length="115" mass="12698">MSECIFCKIVNGEIPAKKVYENEKVLAFHDISPVAPIHLLIIPKKHIPSVLDVEAKDAMEIMPEVFVAVSKLAKDFKLEDAGFRLVNNCGSDGGQTVAHLHFHLLGGRQLQWPPG</sequence>
<reference evidence="3 4" key="1">
    <citation type="submission" date="2021-01" db="EMBL/GenBank/DDBJ databases">
        <title>Genomic Encyclopedia of Type Strains, Phase IV (KMG-IV): sequencing the most valuable type-strain genomes for metagenomic binning, comparative biology and taxonomic classification.</title>
        <authorList>
            <person name="Goeker M."/>
        </authorList>
    </citation>
    <scope>NUCLEOTIDE SEQUENCE [LARGE SCALE GENOMIC DNA]</scope>
    <source>
        <strain evidence="3 4">DSM 25890</strain>
    </source>
</reference>
<dbReference type="InterPro" id="IPR011146">
    <property type="entry name" value="HIT-like"/>
</dbReference>
<evidence type="ECO:0000313" key="3">
    <source>
        <dbReference type="EMBL" id="MBM7614656.1"/>
    </source>
</evidence>
<dbReference type="PROSITE" id="PS00892">
    <property type="entry name" value="HIT_1"/>
    <property type="match status" value="1"/>
</dbReference>
<dbReference type="PROSITE" id="PS51084">
    <property type="entry name" value="HIT_2"/>
    <property type="match status" value="1"/>
</dbReference>
<dbReference type="Proteomes" id="UP001314796">
    <property type="component" value="Unassembled WGS sequence"/>
</dbReference>
<dbReference type="InterPro" id="IPR036265">
    <property type="entry name" value="HIT-like_sf"/>
</dbReference>
<evidence type="ECO:0000256" key="1">
    <source>
        <dbReference type="PROSITE-ProRule" id="PRU00464"/>
    </source>
</evidence>